<accession>L0I7U4</accession>
<evidence type="ECO:0000313" key="1">
    <source>
        <dbReference type="EMBL" id="AGB15665.1"/>
    </source>
</evidence>
<keyword evidence="2" id="KW-1185">Reference proteome</keyword>
<dbReference type="KEGG" id="hru:Halru_1047"/>
<name>L0I7U4_HALRX</name>
<dbReference type="InterPro" id="IPR058264">
    <property type="entry name" value="DUF7958"/>
</dbReference>
<dbReference type="Proteomes" id="UP000010846">
    <property type="component" value="Chromosome"/>
</dbReference>
<dbReference type="Pfam" id="PF25858">
    <property type="entry name" value="DUF7958"/>
    <property type="match status" value="2"/>
</dbReference>
<dbReference type="GeneID" id="14375301"/>
<protein>
    <submittedName>
        <fullName evidence="1">Uncharacterized protein</fullName>
    </submittedName>
</protein>
<dbReference type="AlphaFoldDB" id="L0I7U4"/>
<evidence type="ECO:0000313" key="2">
    <source>
        <dbReference type="Proteomes" id="UP000010846"/>
    </source>
</evidence>
<reference evidence="1" key="1">
    <citation type="submission" date="2011-09" db="EMBL/GenBank/DDBJ databases">
        <title>Complete sequence of Halovivax ruber XH-70.</title>
        <authorList>
            <consortium name="US DOE Joint Genome Institute"/>
            <person name="Lucas S."/>
            <person name="Han J."/>
            <person name="Lapidus A."/>
            <person name="Cheng J.-F."/>
            <person name="Goodwin L."/>
            <person name="Pitluck S."/>
            <person name="Peters L."/>
            <person name="Mikhailova N."/>
            <person name="Davenport K."/>
            <person name="Detter J.C."/>
            <person name="Han C."/>
            <person name="Tapia R."/>
            <person name="Land M."/>
            <person name="Hauser L."/>
            <person name="Kyrpides N."/>
            <person name="Ivanova N."/>
            <person name="Pagani I."/>
            <person name="Sproer C."/>
            <person name="Anderson I."/>
            <person name="Woyke T."/>
        </authorList>
    </citation>
    <scope>NUCLEOTIDE SEQUENCE</scope>
    <source>
        <strain evidence="1">XH-70</strain>
    </source>
</reference>
<proteinExistence type="predicted"/>
<sequence>MNANIIGQDDTGVGLVLSDNENREHELGIDGEGDIIHHQVDGIPNDPSTRTQTEKEQFSQARRYAKYYVAQETEYDTIPWNLNPKRFETVREALADLTVDELDDSFGDLFAQSLSHYADDPDVDTGGIERPYELPADKIGPEGAVLYEQELYLDDEGAIEGVSGVIVEYYVAKGERTTVRHDEAPVPDRDPDARVEISPAPFVDLKPFRDYLVYNLRCQIRDCYVGMGLEPPAEYKVLGPGQYRFTGKYQHFECYLAYFDVDADIPGYSHEFAPELPISDAELGGLVDPGSERSLYSQLKGALFSR</sequence>
<dbReference type="EMBL" id="CP003050">
    <property type="protein sequence ID" value="AGB15665.1"/>
    <property type="molecule type" value="Genomic_DNA"/>
</dbReference>
<dbReference type="eggNOG" id="arCOG10872">
    <property type="taxonomic scope" value="Archaea"/>
</dbReference>
<dbReference type="OrthoDB" id="242611at2157"/>
<gene>
    <name evidence="1" type="ordered locus">Halru_1047</name>
</gene>
<dbReference type="RefSeq" id="WP_015300330.1">
    <property type="nucleotide sequence ID" value="NC_019964.1"/>
</dbReference>
<dbReference type="HOGENOM" id="CLU_072245_0_0_2"/>
<organism evidence="1 2">
    <name type="scientific">Halovivax ruber (strain DSM 18193 / JCM 13892 / XH-70)</name>
    <dbReference type="NCBI Taxonomy" id="797302"/>
    <lineage>
        <taxon>Archaea</taxon>
        <taxon>Methanobacteriati</taxon>
        <taxon>Methanobacteriota</taxon>
        <taxon>Stenosarchaea group</taxon>
        <taxon>Halobacteria</taxon>
        <taxon>Halobacteriales</taxon>
        <taxon>Natrialbaceae</taxon>
        <taxon>Halovivax</taxon>
    </lineage>
</organism>